<keyword evidence="4 14" id="KW-0963">Cytoplasm</keyword>
<dbReference type="EC" id="6.3.2.8" evidence="3 14"/>
<keyword evidence="9 14" id="KW-0133">Cell shape</keyword>
<keyword evidence="10 14" id="KW-0573">Peptidoglycan synthesis</keyword>
<dbReference type="UniPathway" id="UPA00219"/>
<dbReference type="InterPro" id="IPR013221">
    <property type="entry name" value="Mur_ligase_cen"/>
</dbReference>
<evidence type="ECO:0000256" key="12">
    <source>
        <dbReference type="ARBA" id="ARBA00023316"/>
    </source>
</evidence>
<comment type="pathway">
    <text evidence="2 14">Cell wall biogenesis; peptidoglycan biosynthesis.</text>
</comment>
<comment type="function">
    <text evidence="14">Cell wall formation.</text>
</comment>
<dbReference type="GO" id="GO:0071555">
    <property type="term" value="P:cell wall organization"/>
    <property type="evidence" value="ECO:0007669"/>
    <property type="project" value="UniProtKB-KW"/>
</dbReference>
<dbReference type="PANTHER" id="PTHR43445">
    <property type="entry name" value="UDP-N-ACETYLMURAMATE--L-ALANINE LIGASE-RELATED"/>
    <property type="match status" value="1"/>
</dbReference>
<dbReference type="GO" id="GO:0009252">
    <property type="term" value="P:peptidoglycan biosynthetic process"/>
    <property type="evidence" value="ECO:0007669"/>
    <property type="project" value="UniProtKB-UniRule"/>
</dbReference>
<accession>C0GCV1</accession>
<dbReference type="Pfam" id="PF01225">
    <property type="entry name" value="Mur_ligase"/>
    <property type="match status" value="1"/>
</dbReference>
<dbReference type="InterPro" id="IPR000713">
    <property type="entry name" value="Mur_ligase_N"/>
</dbReference>
<organism evidence="18 19">
    <name type="scientific">Dethiobacter alkaliphilus AHT 1</name>
    <dbReference type="NCBI Taxonomy" id="555088"/>
    <lineage>
        <taxon>Bacteria</taxon>
        <taxon>Bacillati</taxon>
        <taxon>Bacillota</taxon>
        <taxon>Dethiobacteria</taxon>
        <taxon>Dethiobacterales</taxon>
        <taxon>Dethiobacteraceae</taxon>
        <taxon>Dethiobacter</taxon>
    </lineage>
</organism>
<evidence type="ECO:0000256" key="6">
    <source>
        <dbReference type="ARBA" id="ARBA00022618"/>
    </source>
</evidence>
<evidence type="ECO:0000256" key="1">
    <source>
        <dbReference type="ARBA" id="ARBA00004496"/>
    </source>
</evidence>
<dbReference type="Proteomes" id="UP000006443">
    <property type="component" value="Unassembled WGS sequence"/>
</dbReference>
<evidence type="ECO:0000256" key="7">
    <source>
        <dbReference type="ARBA" id="ARBA00022741"/>
    </source>
</evidence>
<feature type="domain" description="Mur ligase N-terminal catalytic" evidence="15">
    <location>
        <begin position="7"/>
        <end position="104"/>
    </location>
</feature>
<protein>
    <recommendedName>
        <fullName evidence="3 14">UDP-N-acetylmuramate--L-alanine ligase</fullName>
        <ecNumber evidence="3 14">6.3.2.8</ecNumber>
    </recommendedName>
    <alternativeName>
        <fullName evidence="14">UDP-N-acetylmuramoyl-L-alanine synthetase</fullName>
    </alternativeName>
</protein>
<dbReference type="InterPro" id="IPR004101">
    <property type="entry name" value="Mur_ligase_C"/>
</dbReference>
<dbReference type="Gene3D" id="3.90.190.20">
    <property type="entry name" value="Mur ligase, C-terminal domain"/>
    <property type="match status" value="1"/>
</dbReference>
<evidence type="ECO:0000259" key="16">
    <source>
        <dbReference type="Pfam" id="PF02875"/>
    </source>
</evidence>
<evidence type="ECO:0000256" key="4">
    <source>
        <dbReference type="ARBA" id="ARBA00022490"/>
    </source>
</evidence>
<keyword evidence="12 14" id="KW-0961">Cell wall biogenesis/degradation</keyword>
<keyword evidence="7 14" id="KW-0547">Nucleotide-binding</keyword>
<dbReference type="Gene3D" id="3.40.50.720">
    <property type="entry name" value="NAD(P)-binding Rossmann-like Domain"/>
    <property type="match status" value="1"/>
</dbReference>
<sequence>MLKNIKRIHFIGIGGYGMSALARVLLDMGYSVSGSDQKQSKITEKLAREGAEVHQGHDKSYVDGAELVIYSTAIPRHNPEYAAAVQAGLPIWHRSKLLAHFLNGRFGIAIAGTHGKTTTTSMVAKVLTSGGLDPTAFIGGVLNDFGGNARIGRSQYVVAEADESDNSFLRYNASLAVVTNIEADHMEHYEGDFDLLLSGYRQFLKNIKPEGTAILYAEDQYLGDMVPDHLSKIITYGRDKGDYRATDLRPQGWGTRFTVRRGEAELGEIFLHVPGSHNVLNALAAVVVGLELGVSFADIQKGLGEFRGADRRFQFLYQKNDLLVIDDYAHHPTEVQVTLQAARSNKPRRVIAVFQPHRYSRTQYFMDDFARSFGQADKVFLHRIYAASEEPLEGVSSSVLAERIRAQGVDVEQIDDENEIVEKVLAMLQAGDMVLTMGAGDVTELGHTIAERLHEKDNGPA</sequence>
<reference evidence="18 19" key="1">
    <citation type="submission" date="2009-02" db="EMBL/GenBank/DDBJ databases">
        <title>Sequencing of the draft genome and assembly of Dethiobacter alkaliphilus AHT 1.</title>
        <authorList>
            <consortium name="US DOE Joint Genome Institute (JGI-PGF)"/>
            <person name="Lucas S."/>
            <person name="Copeland A."/>
            <person name="Lapidus A."/>
            <person name="Glavina del Rio T."/>
            <person name="Dalin E."/>
            <person name="Tice H."/>
            <person name="Bruce D."/>
            <person name="Goodwin L."/>
            <person name="Pitluck S."/>
            <person name="Larimer F."/>
            <person name="Land M.L."/>
            <person name="Hauser L."/>
            <person name="Muyzer G."/>
        </authorList>
    </citation>
    <scope>NUCLEOTIDE SEQUENCE [LARGE SCALE GENOMIC DNA]</scope>
    <source>
        <strain evidence="18 19">AHT 1</strain>
    </source>
</reference>
<evidence type="ECO:0000259" key="17">
    <source>
        <dbReference type="Pfam" id="PF08245"/>
    </source>
</evidence>
<dbReference type="RefSeq" id="WP_008514196.1">
    <property type="nucleotide sequence ID" value="NZ_ACJM01000001.1"/>
</dbReference>
<dbReference type="GO" id="GO:0051301">
    <property type="term" value="P:cell division"/>
    <property type="evidence" value="ECO:0007669"/>
    <property type="project" value="UniProtKB-KW"/>
</dbReference>
<evidence type="ECO:0000256" key="14">
    <source>
        <dbReference type="HAMAP-Rule" id="MF_00046"/>
    </source>
</evidence>
<dbReference type="InterPro" id="IPR005758">
    <property type="entry name" value="UDP-N-AcMur_Ala_ligase_MurC"/>
</dbReference>
<dbReference type="Pfam" id="PF08245">
    <property type="entry name" value="Mur_ligase_M"/>
    <property type="match status" value="1"/>
</dbReference>
<evidence type="ECO:0000256" key="5">
    <source>
        <dbReference type="ARBA" id="ARBA00022598"/>
    </source>
</evidence>
<feature type="domain" description="Mur ligase C-terminal" evidence="16">
    <location>
        <begin position="311"/>
        <end position="440"/>
    </location>
</feature>
<proteinExistence type="inferred from homology"/>
<evidence type="ECO:0000256" key="13">
    <source>
        <dbReference type="ARBA" id="ARBA00047833"/>
    </source>
</evidence>
<dbReference type="GO" id="GO:0008360">
    <property type="term" value="P:regulation of cell shape"/>
    <property type="evidence" value="ECO:0007669"/>
    <property type="project" value="UniProtKB-KW"/>
</dbReference>
<dbReference type="GO" id="GO:0008763">
    <property type="term" value="F:UDP-N-acetylmuramate-L-alanine ligase activity"/>
    <property type="evidence" value="ECO:0007669"/>
    <property type="project" value="UniProtKB-UniRule"/>
</dbReference>
<dbReference type="HAMAP" id="MF_00046">
    <property type="entry name" value="MurC"/>
    <property type="match status" value="1"/>
</dbReference>
<evidence type="ECO:0000256" key="3">
    <source>
        <dbReference type="ARBA" id="ARBA00012211"/>
    </source>
</evidence>
<dbReference type="Pfam" id="PF02875">
    <property type="entry name" value="Mur_ligase_C"/>
    <property type="match status" value="1"/>
</dbReference>
<dbReference type="AlphaFoldDB" id="C0GCV1"/>
<evidence type="ECO:0000256" key="2">
    <source>
        <dbReference type="ARBA" id="ARBA00004752"/>
    </source>
</evidence>
<dbReference type="STRING" id="555088.DealDRAFT_0310"/>
<feature type="binding site" evidence="14">
    <location>
        <begin position="112"/>
        <end position="118"/>
    </location>
    <ligand>
        <name>ATP</name>
        <dbReference type="ChEBI" id="CHEBI:30616"/>
    </ligand>
</feature>
<keyword evidence="11 14" id="KW-0131">Cell cycle</keyword>
<gene>
    <name evidence="14" type="primary">murC</name>
    <name evidence="18" type="ORF">DealDRAFT_0310</name>
</gene>
<dbReference type="eggNOG" id="COG0773">
    <property type="taxonomic scope" value="Bacteria"/>
</dbReference>
<comment type="caution">
    <text evidence="18">The sequence shown here is derived from an EMBL/GenBank/DDBJ whole genome shotgun (WGS) entry which is preliminary data.</text>
</comment>
<dbReference type="InterPro" id="IPR036565">
    <property type="entry name" value="Mur-like_cat_sf"/>
</dbReference>
<comment type="similarity">
    <text evidence="14">Belongs to the MurCDEF family.</text>
</comment>
<comment type="catalytic activity">
    <reaction evidence="13 14">
        <text>UDP-N-acetyl-alpha-D-muramate + L-alanine + ATP = UDP-N-acetyl-alpha-D-muramoyl-L-alanine + ADP + phosphate + H(+)</text>
        <dbReference type="Rhea" id="RHEA:23372"/>
        <dbReference type="ChEBI" id="CHEBI:15378"/>
        <dbReference type="ChEBI" id="CHEBI:30616"/>
        <dbReference type="ChEBI" id="CHEBI:43474"/>
        <dbReference type="ChEBI" id="CHEBI:57972"/>
        <dbReference type="ChEBI" id="CHEBI:70757"/>
        <dbReference type="ChEBI" id="CHEBI:83898"/>
        <dbReference type="ChEBI" id="CHEBI:456216"/>
        <dbReference type="EC" id="6.3.2.8"/>
    </reaction>
</comment>
<dbReference type="InterPro" id="IPR050061">
    <property type="entry name" value="MurCDEF_pg_biosynth"/>
</dbReference>
<dbReference type="SUPFAM" id="SSF53244">
    <property type="entry name" value="MurD-like peptide ligases, peptide-binding domain"/>
    <property type="match status" value="1"/>
</dbReference>
<dbReference type="SUPFAM" id="SSF51984">
    <property type="entry name" value="MurCD N-terminal domain"/>
    <property type="match status" value="1"/>
</dbReference>
<evidence type="ECO:0000256" key="9">
    <source>
        <dbReference type="ARBA" id="ARBA00022960"/>
    </source>
</evidence>
<comment type="subcellular location">
    <subcellularLocation>
        <location evidence="1 14">Cytoplasm</location>
    </subcellularLocation>
</comment>
<name>C0GCV1_DETAL</name>
<evidence type="ECO:0000259" key="15">
    <source>
        <dbReference type="Pfam" id="PF01225"/>
    </source>
</evidence>
<evidence type="ECO:0000256" key="11">
    <source>
        <dbReference type="ARBA" id="ARBA00023306"/>
    </source>
</evidence>
<dbReference type="SUPFAM" id="SSF53623">
    <property type="entry name" value="MurD-like peptide ligases, catalytic domain"/>
    <property type="match status" value="1"/>
</dbReference>
<keyword evidence="5 14" id="KW-0436">Ligase</keyword>
<dbReference type="Gene3D" id="3.40.1190.10">
    <property type="entry name" value="Mur-like, catalytic domain"/>
    <property type="match status" value="1"/>
</dbReference>
<feature type="domain" description="Mur ligase central" evidence="17">
    <location>
        <begin position="110"/>
        <end position="288"/>
    </location>
</feature>
<dbReference type="GO" id="GO:0005737">
    <property type="term" value="C:cytoplasm"/>
    <property type="evidence" value="ECO:0007669"/>
    <property type="project" value="UniProtKB-SubCell"/>
</dbReference>
<dbReference type="InterPro" id="IPR036615">
    <property type="entry name" value="Mur_ligase_C_dom_sf"/>
</dbReference>
<dbReference type="GO" id="GO:0005524">
    <property type="term" value="F:ATP binding"/>
    <property type="evidence" value="ECO:0007669"/>
    <property type="project" value="UniProtKB-UniRule"/>
</dbReference>
<evidence type="ECO:0000313" key="18">
    <source>
        <dbReference type="EMBL" id="EEG79036.1"/>
    </source>
</evidence>
<keyword evidence="6 14" id="KW-0132">Cell division</keyword>
<evidence type="ECO:0000313" key="19">
    <source>
        <dbReference type="Proteomes" id="UP000006443"/>
    </source>
</evidence>
<dbReference type="EMBL" id="ACJM01000001">
    <property type="protein sequence ID" value="EEG79036.1"/>
    <property type="molecule type" value="Genomic_DNA"/>
</dbReference>
<keyword evidence="8 14" id="KW-0067">ATP-binding</keyword>
<dbReference type="NCBIfam" id="TIGR01082">
    <property type="entry name" value="murC"/>
    <property type="match status" value="1"/>
</dbReference>
<keyword evidence="19" id="KW-1185">Reference proteome</keyword>
<evidence type="ECO:0000256" key="8">
    <source>
        <dbReference type="ARBA" id="ARBA00022840"/>
    </source>
</evidence>
<dbReference type="PANTHER" id="PTHR43445:SF3">
    <property type="entry name" value="UDP-N-ACETYLMURAMATE--L-ALANINE LIGASE"/>
    <property type="match status" value="1"/>
</dbReference>
<evidence type="ECO:0000256" key="10">
    <source>
        <dbReference type="ARBA" id="ARBA00022984"/>
    </source>
</evidence>